<organism evidence="2 3">
    <name type="scientific">Pogonophryne albipinna</name>
    <dbReference type="NCBI Taxonomy" id="1090488"/>
    <lineage>
        <taxon>Eukaryota</taxon>
        <taxon>Metazoa</taxon>
        <taxon>Chordata</taxon>
        <taxon>Craniata</taxon>
        <taxon>Vertebrata</taxon>
        <taxon>Euteleostomi</taxon>
        <taxon>Actinopterygii</taxon>
        <taxon>Neopterygii</taxon>
        <taxon>Teleostei</taxon>
        <taxon>Neoteleostei</taxon>
        <taxon>Acanthomorphata</taxon>
        <taxon>Eupercaria</taxon>
        <taxon>Perciformes</taxon>
        <taxon>Notothenioidei</taxon>
        <taxon>Pogonophryne</taxon>
    </lineage>
</organism>
<dbReference type="EMBL" id="JAPTMU010000085">
    <property type="protein sequence ID" value="KAJ4922147.1"/>
    <property type="molecule type" value="Genomic_DNA"/>
</dbReference>
<name>A0AAD6AC53_9TELE</name>
<feature type="non-terminal residue" evidence="2">
    <location>
        <position position="1"/>
    </location>
</feature>
<evidence type="ECO:0000313" key="3">
    <source>
        <dbReference type="Proteomes" id="UP001219934"/>
    </source>
</evidence>
<proteinExistence type="predicted"/>
<protein>
    <submittedName>
        <fullName evidence="2">Uncharacterized protein</fullName>
    </submittedName>
</protein>
<keyword evidence="3" id="KW-1185">Reference proteome</keyword>
<feature type="region of interest" description="Disordered" evidence="1">
    <location>
        <begin position="78"/>
        <end position="108"/>
    </location>
</feature>
<gene>
    <name evidence="2" type="ORF">JOQ06_012506</name>
</gene>
<comment type="caution">
    <text evidence="2">The sequence shown here is derived from an EMBL/GenBank/DDBJ whole genome shotgun (WGS) entry which is preliminary data.</text>
</comment>
<evidence type="ECO:0000256" key="1">
    <source>
        <dbReference type="SAM" id="MobiDB-lite"/>
    </source>
</evidence>
<dbReference type="PANTHER" id="PTHR31751">
    <property type="entry name" value="SI:CH211-108C17.2-RELATED-RELATED"/>
    <property type="match status" value="1"/>
</dbReference>
<dbReference type="AlphaFoldDB" id="A0AAD6AC53"/>
<sequence length="300" mass="33617">RAERPQSDHQKERLQIAVPKRIDHQTPPLRDDIKLYDRNEPDIDSLIHITRLYSNRKHFNPKAPLKLKDDAVPTVIKPPPQATCMTSVNPRSADADEEAQESRPTRGARWEAHLKSQMELIMETYGKSVAEPEDTMTDQESCAGVLCIACCMCQDVSQHAKPNPFDHKGCYKKSTWQSQPYIGPYPAGNILLSASLLFAGATATTCLRVLTHMNIASISGRTFFRHQSSILQPAVQRVWKKEQRELFAVLMTEDRKLVLGGDGRADSPGHSAKYGTYTALEVPSNVIIDIQQVQECVITL</sequence>
<dbReference type="Proteomes" id="UP001219934">
    <property type="component" value="Unassembled WGS sequence"/>
</dbReference>
<reference evidence="2" key="1">
    <citation type="submission" date="2022-11" db="EMBL/GenBank/DDBJ databases">
        <title>Chromosome-level genome of Pogonophryne albipinna.</title>
        <authorList>
            <person name="Jo E."/>
        </authorList>
    </citation>
    <scope>NUCLEOTIDE SEQUENCE</scope>
    <source>
        <strain evidence="2">SGF0006</strain>
        <tissue evidence="2">Muscle</tissue>
    </source>
</reference>
<accession>A0AAD6AC53</accession>
<evidence type="ECO:0000313" key="2">
    <source>
        <dbReference type="EMBL" id="KAJ4922147.1"/>
    </source>
</evidence>
<feature type="non-terminal residue" evidence="2">
    <location>
        <position position="300"/>
    </location>
</feature>
<dbReference type="PANTHER" id="PTHR31751:SF44">
    <property type="entry name" value="SI:CH211-211K8.4-RELATED"/>
    <property type="match status" value="1"/>
</dbReference>